<accession>A0ACB8F9V1</accession>
<organism evidence="1 2">
    <name type="scientific">Sphaerodactylus townsendi</name>
    <dbReference type="NCBI Taxonomy" id="933632"/>
    <lineage>
        <taxon>Eukaryota</taxon>
        <taxon>Metazoa</taxon>
        <taxon>Chordata</taxon>
        <taxon>Craniata</taxon>
        <taxon>Vertebrata</taxon>
        <taxon>Euteleostomi</taxon>
        <taxon>Lepidosauria</taxon>
        <taxon>Squamata</taxon>
        <taxon>Bifurcata</taxon>
        <taxon>Gekkota</taxon>
        <taxon>Sphaerodactylidae</taxon>
        <taxon>Sphaerodactylus</taxon>
    </lineage>
</organism>
<keyword evidence="2" id="KW-1185">Reference proteome</keyword>
<sequence length="150" mass="16393">MPPEFAGKGPPRAWCKSRKASPGRNETPGQPGETEAAAAATPASMRPVGFAYLRGTRPARLLKTRRFLMPSLPRRLRPEAAAASRGRPGIQLTTAAARDLSRWQQSRKFPPPAVASPLCACSTRRQRRRQTKRGSHLLTKREMAAADVPS</sequence>
<gene>
    <name evidence="1" type="ORF">K3G42_016199</name>
</gene>
<dbReference type="EMBL" id="CM037621">
    <property type="protein sequence ID" value="KAH8001778.1"/>
    <property type="molecule type" value="Genomic_DNA"/>
</dbReference>
<name>A0ACB8F9V1_9SAUR</name>
<dbReference type="Proteomes" id="UP000827872">
    <property type="component" value="Linkage Group LG08"/>
</dbReference>
<proteinExistence type="predicted"/>
<evidence type="ECO:0000313" key="1">
    <source>
        <dbReference type="EMBL" id="KAH8001778.1"/>
    </source>
</evidence>
<protein>
    <submittedName>
        <fullName evidence="1">Uncharacterized protein</fullName>
    </submittedName>
</protein>
<evidence type="ECO:0000313" key="2">
    <source>
        <dbReference type="Proteomes" id="UP000827872"/>
    </source>
</evidence>
<reference evidence="1" key="1">
    <citation type="submission" date="2021-08" db="EMBL/GenBank/DDBJ databases">
        <title>The first chromosome-level gecko genome reveals the dynamic sex chromosomes of Neotropical dwarf geckos (Sphaerodactylidae: Sphaerodactylus).</title>
        <authorList>
            <person name="Pinto B.J."/>
            <person name="Keating S.E."/>
            <person name="Gamble T."/>
        </authorList>
    </citation>
    <scope>NUCLEOTIDE SEQUENCE</scope>
    <source>
        <strain evidence="1">TG3544</strain>
    </source>
</reference>
<comment type="caution">
    <text evidence="1">The sequence shown here is derived from an EMBL/GenBank/DDBJ whole genome shotgun (WGS) entry which is preliminary data.</text>
</comment>